<evidence type="ECO:0000313" key="3">
    <source>
        <dbReference type="EMBL" id="NME99872.1"/>
    </source>
</evidence>
<feature type="transmembrane region" description="Helical" evidence="1">
    <location>
        <begin position="6"/>
        <end position="31"/>
    </location>
</feature>
<comment type="caution">
    <text evidence="3">The sequence shown here is derived from an EMBL/GenBank/DDBJ whole genome shotgun (WGS) entry which is preliminary data.</text>
</comment>
<reference evidence="3 4" key="1">
    <citation type="submission" date="2020-04" db="EMBL/GenBank/DDBJ databases">
        <authorList>
            <person name="Hitch T.C.A."/>
            <person name="Wylensek D."/>
            <person name="Clavel T."/>
        </authorList>
    </citation>
    <scope>NUCLEOTIDE SEQUENCE [LARGE SCALE GENOMIC DNA]</scope>
    <source>
        <strain evidence="3 4">WB01_D5_05</strain>
    </source>
</reference>
<dbReference type="Pfam" id="PF02355">
    <property type="entry name" value="SecD_SecF_C"/>
    <property type="match status" value="1"/>
</dbReference>
<sequence length="50" mass="5683">SIRHFTLALIIGLIFGAYSSIFIASQIWVSWREADLKKGKKKNKFANNEA</sequence>
<keyword evidence="1" id="KW-0812">Transmembrane</keyword>
<name>A0A848D1L7_ANEAE</name>
<protein>
    <submittedName>
        <fullName evidence="3">Protein translocase subunit SecF</fullName>
    </submittedName>
</protein>
<dbReference type="InterPro" id="IPR048634">
    <property type="entry name" value="SecD_SecF_C"/>
</dbReference>
<feature type="non-terminal residue" evidence="3">
    <location>
        <position position="1"/>
    </location>
</feature>
<proteinExistence type="predicted"/>
<organism evidence="3 4">
    <name type="scientific">Aneurinibacillus aneurinilyticus</name>
    <name type="common">Bacillus aneurinolyticus</name>
    <dbReference type="NCBI Taxonomy" id="1391"/>
    <lineage>
        <taxon>Bacteria</taxon>
        <taxon>Bacillati</taxon>
        <taxon>Bacillota</taxon>
        <taxon>Bacilli</taxon>
        <taxon>Bacillales</taxon>
        <taxon>Paenibacillaceae</taxon>
        <taxon>Aneurinibacillus group</taxon>
        <taxon>Aneurinibacillus</taxon>
    </lineage>
</organism>
<dbReference type="Proteomes" id="UP000561326">
    <property type="component" value="Unassembled WGS sequence"/>
</dbReference>
<accession>A0A848D1L7</accession>
<keyword evidence="1" id="KW-1133">Transmembrane helix</keyword>
<gene>
    <name evidence="3" type="ORF">HF838_16685</name>
</gene>
<evidence type="ECO:0000259" key="2">
    <source>
        <dbReference type="Pfam" id="PF02355"/>
    </source>
</evidence>
<evidence type="ECO:0000313" key="4">
    <source>
        <dbReference type="Proteomes" id="UP000561326"/>
    </source>
</evidence>
<dbReference type="AlphaFoldDB" id="A0A848D1L7"/>
<keyword evidence="1" id="KW-0472">Membrane</keyword>
<dbReference type="EMBL" id="JABAGO010000035">
    <property type="protein sequence ID" value="NME99872.1"/>
    <property type="molecule type" value="Genomic_DNA"/>
</dbReference>
<feature type="domain" description="Protein export membrane protein SecD/SecF C-terminal" evidence="2">
    <location>
        <begin position="1"/>
        <end position="33"/>
    </location>
</feature>
<evidence type="ECO:0000256" key="1">
    <source>
        <dbReference type="SAM" id="Phobius"/>
    </source>
</evidence>